<dbReference type="SUPFAM" id="SSF55174">
    <property type="entry name" value="Alpha-L RNA-binding motif"/>
    <property type="match status" value="1"/>
</dbReference>
<dbReference type="Proteomes" id="UP001597389">
    <property type="component" value="Unassembled WGS sequence"/>
</dbReference>
<dbReference type="RefSeq" id="WP_377088188.1">
    <property type="nucleotide sequence ID" value="NZ_JBHSJL010000014.1"/>
</dbReference>
<gene>
    <name evidence="4" type="ORF">ACFSW8_07610</name>
</gene>
<sequence>MSEDLTAVRIDKWLWAVRLFKTRSLAAQACNAGKVKRSNTSIKASTLVRVGDHLDVPTHDGLYKRHIEVTALLDKRVSAPIAMASYTDHTSEDTLKQAQEKRAEKRANRLLRKEGDQGRMTKKQMRDWKKGLHSYKKQQGEI</sequence>
<accession>A0ABW4Z9T6</accession>
<dbReference type="CDD" id="cd00165">
    <property type="entry name" value="S4"/>
    <property type="match status" value="1"/>
</dbReference>
<organism evidence="4 5">
    <name type="scientific">Rubritalea tangerina</name>
    <dbReference type="NCBI Taxonomy" id="430798"/>
    <lineage>
        <taxon>Bacteria</taxon>
        <taxon>Pseudomonadati</taxon>
        <taxon>Verrucomicrobiota</taxon>
        <taxon>Verrucomicrobiia</taxon>
        <taxon>Verrucomicrobiales</taxon>
        <taxon>Rubritaleaceae</taxon>
        <taxon>Rubritalea</taxon>
    </lineage>
</organism>
<feature type="domain" description="RNA-binding S4" evidence="3">
    <location>
        <begin position="8"/>
        <end position="71"/>
    </location>
</feature>
<dbReference type="SMART" id="SM00363">
    <property type="entry name" value="S4"/>
    <property type="match status" value="1"/>
</dbReference>
<keyword evidence="5" id="KW-1185">Reference proteome</keyword>
<dbReference type="InterPro" id="IPR036986">
    <property type="entry name" value="S4_RNA-bd_sf"/>
</dbReference>
<evidence type="ECO:0000256" key="1">
    <source>
        <dbReference type="PROSITE-ProRule" id="PRU00182"/>
    </source>
</evidence>
<evidence type="ECO:0000313" key="4">
    <source>
        <dbReference type="EMBL" id="MFD2158758.1"/>
    </source>
</evidence>
<dbReference type="EMBL" id="JBHUJB010000033">
    <property type="protein sequence ID" value="MFD2158758.1"/>
    <property type="molecule type" value="Genomic_DNA"/>
</dbReference>
<feature type="region of interest" description="Disordered" evidence="2">
    <location>
        <begin position="88"/>
        <end position="142"/>
    </location>
</feature>
<keyword evidence="1" id="KW-0694">RNA-binding</keyword>
<feature type="compositionally biased region" description="Basic and acidic residues" evidence="2">
    <location>
        <begin position="89"/>
        <end position="130"/>
    </location>
</feature>
<dbReference type="Pfam" id="PF01479">
    <property type="entry name" value="S4"/>
    <property type="match status" value="1"/>
</dbReference>
<reference evidence="5" key="1">
    <citation type="journal article" date="2019" name="Int. J. Syst. Evol. Microbiol.">
        <title>The Global Catalogue of Microorganisms (GCM) 10K type strain sequencing project: providing services to taxonomists for standard genome sequencing and annotation.</title>
        <authorList>
            <consortium name="The Broad Institute Genomics Platform"/>
            <consortium name="The Broad Institute Genome Sequencing Center for Infectious Disease"/>
            <person name="Wu L."/>
            <person name="Ma J."/>
        </authorList>
    </citation>
    <scope>NUCLEOTIDE SEQUENCE [LARGE SCALE GENOMIC DNA]</scope>
    <source>
        <strain evidence="5">CCUG 57942</strain>
    </source>
</reference>
<evidence type="ECO:0000313" key="5">
    <source>
        <dbReference type="Proteomes" id="UP001597389"/>
    </source>
</evidence>
<evidence type="ECO:0000256" key="2">
    <source>
        <dbReference type="SAM" id="MobiDB-lite"/>
    </source>
</evidence>
<proteinExistence type="predicted"/>
<dbReference type="Gene3D" id="3.10.290.10">
    <property type="entry name" value="RNA-binding S4 domain"/>
    <property type="match status" value="1"/>
</dbReference>
<name>A0ABW4Z9T6_9BACT</name>
<protein>
    <submittedName>
        <fullName evidence="4">RNA-binding S4 domain-containing protein</fullName>
    </submittedName>
</protein>
<dbReference type="InterPro" id="IPR002942">
    <property type="entry name" value="S4_RNA-bd"/>
</dbReference>
<evidence type="ECO:0000259" key="3">
    <source>
        <dbReference type="SMART" id="SM00363"/>
    </source>
</evidence>
<comment type="caution">
    <text evidence="4">The sequence shown here is derived from an EMBL/GenBank/DDBJ whole genome shotgun (WGS) entry which is preliminary data.</text>
</comment>
<dbReference type="PROSITE" id="PS50889">
    <property type="entry name" value="S4"/>
    <property type="match status" value="1"/>
</dbReference>